<accession>U5LCR9</accession>
<dbReference type="AlphaFoldDB" id="U5LCR9"/>
<dbReference type="InterPro" id="IPR012610">
    <property type="entry name" value="SASP_SspH"/>
</dbReference>
<gene>
    <name evidence="4" type="primary">sspH</name>
    <name evidence="5" type="ORF">N288_12460</name>
</gene>
<proteinExistence type="evidence at transcript level"/>
<dbReference type="Pfam" id="PF08141">
    <property type="entry name" value="SspH"/>
    <property type="match status" value="1"/>
</dbReference>
<dbReference type="EMBL" id="CP006643">
    <property type="protein sequence ID" value="AGX04397.1"/>
    <property type="molecule type" value="Genomic_DNA"/>
</dbReference>
<keyword evidence="6" id="KW-1185">Reference proteome</keyword>
<dbReference type="HOGENOM" id="CLU_2165895_0_0_9"/>
<dbReference type="KEGG" id="bif:N288_12460"/>
<dbReference type="STRING" id="1367477.N288_12460"/>
<evidence type="ECO:0000256" key="1">
    <source>
        <dbReference type="ARBA" id="ARBA00004288"/>
    </source>
</evidence>
<dbReference type="Proteomes" id="UP000017805">
    <property type="component" value="Chromosome"/>
</dbReference>
<evidence type="ECO:0000256" key="2">
    <source>
        <dbReference type="ARBA" id="ARBA00006573"/>
    </source>
</evidence>
<sequence>MDSPSLSFSCFYSKAKELNFHKNKFPFFLFFRINFSRLYKKYNDTFQGGMKMNIGRAKEILMSADPIKVSYEGESVIIQHVDERTRTARIYSRAEPEKELDVSVLNLIEG</sequence>
<evidence type="ECO:0000313" key="5">
    <source>
        <dbReference type="EMBL" id="AGX04397.1"/>
    </source>
</evidence>
<dbReference type="PATRIC" id="fig|1367477.3.peg.2433"/>
<dbReference type="HAMAP" id="MF_00667">
    <property type="entry name" value="SspH"/>
    <property type="match status" value="1"/>
</dbReference>
<comment type="induction">
    <text evidence="4">Expressed only in the forespore compartment of sporulating cells.</text>
</comment>
<name>U5LCR9_9BACI</name>
<dbReference type="GO" id="GO:0042601">
    <property type="term" value="C:endospore-forming forespore"/>
    <property type="evidence" value="ECO:0007669"/>
    <property type="project" value="InterPro"/>
</dbReference>
<reference evidence="5 6" key="1">
    <citation type="submission" date="2013-07" db="EMBL/GenBank/DDBJ databases">
        <title>Complete genome sequence of Bacillus infantis NRRL B-14911 that has potential to induce cardiac disease by antigenic mimicry.</title>
        <authorList>
            <person name="Massilamany C."/>
            <person name="Smith T.P.L."/>
            <person name="Loy J.D."/>
            <person name="Barletta R."/>
            <person name="Reddy J."/>
        </authorList>
    </citation>
    <scope>NUCLEOTIDE SEQUENCE [LARGE SCALE GENOMIC DNA]</scope>
    <source>
        <strain evidence="5 6">NRRL B-14911</strain>
    </source>
</reference>
<dbReference type="NCBIfam" id="TIGR02861">
    <property type="entry name" value="SASP_H"/>
    <property type="match status" value="1"/>
</dbReference>
<organism evidence="5 6">
    <name type="scientific">Bacillus infantis NRRL B-14911</name>
    <dbReference type="NCBI Taxonomy" id="1367477"/>
    <lineage>
        <taxon>Bacteria</taxon>
        <taxon>Bacillati</taxon>
        <taxon>Bacillota</taxon>
        <taxon>Bacilli</taxon>
        <taxon>Bacillales</taxon>
        <taxon>Bacillaceae</taxon>
        <taxon>Bacillus</taxon>
    </lineage>
</organism>
<evidence type="ECO:0000313" key="6">
    <source>
        <dbReference type="Proteomes" id="UP000017805"/>
    </source>
</evidence>
<protein>
    <recommendedName>
        <fullName evidence="4">Small, acid-soluble spore protein H</fullName>
        <shortName evidence="4">SASP H</shortName>
    </recommendedName>
</protein>
<dbReference type="GO" id="GO:0030435">
    <property type="term" value="P:sporulation resulting in formation of a cellular spore"/>
    <property type="evidence" value="ECO:0007669"/>
    <property type="project" value="UniProtKB-KW"/>
</dbReference>
<dbReference type="GO" id="GO:0030436">
    <property type="term" value="P:asexual sporulation"/>
    <property type="evidence" value="ECO:0007669"/>
    <property type="project" value="UniProtKB-UniRule"/>
</dbReference>
<keyword evidence="3 4" id="KW-0749">Sporulation</keyword>
<evidence type="ECO:0000256" key="4">
    <source>
        <dbReference type="HAMAP-Rule" id="MF_00667"/>
    </source>
</evidence>
<comment type="similarity">
    <text evidence="2 4">Belongs to the SspH family.</text>
</comment>
<comment type="subcellular location">
    <subcellularLocation>
        <location evidence="1 4">Spore core</location>
    </subcellularLocation>
</comment>
<evidence type="ECO:0000256" key="3">
    <source>
        <dbReference type="ARBA" id="ARBA00022969"/>
    </source>
</evidence>